<sequence length="38" mass="4369">MDFRKKEARYEKAPLGSPAGLFIVRVKSSESDREDHCD</sequence>
<dbReference type="AlphaFoldDB" id="A0A226X650"/>
<dbReference type="EMBL" id="MTHB01000049">
    <property type="protein sequence ID" value="OXC78904.1"/>
    <property type="molecule type" value="Genomic_DNA"/>
</dbReference>
<proteinExistence type="predicted"/>
<protein>
    <submittedName>
        <fullName evidence="1">Uncharacterized protein</fullName>
    </submittedName>
</protein>
<evidence type="ECO:0000313" key="2">
    <source>
        <dbReference type="Proteomes" id="UP000214720"/>
    </source>
</evidence>
<evidence type="ECO:0000313" key="1">
    <source>
        <dbReference type="EMBL" id="OXC78904.1"/>
    </source>
</evidence>
<comment type="caution">
    <text evidence="1">The sequence shown here is derived from an EMBL/GenBank/DDBJ whole genome shotgun (WGS) entry which is preliminary data.</text>
</comment>
<dbReference type="Proteomes" id="UP000214720">
    <property type="component" value="Unassembled WGS sequence"/>
</dbReference>
<organism evidence="1 2">
    <name type="scientific">Caballeronia sordidicola</name>
    <name type="common">Burkholderia sordidicola</name>
    <dbReference type="NCBI Taxonomy" id="196367"/>
    <lineage>
        <taxon>Bacteria</taxon>
        <taxon>Pseudomonadati</taxon>
        <taxon>Pseudomonadota</taxon>
        <taxon>Betaproteobacteria</taxon>
        <taxon>Burkholderiales</taxon>
        <taxon>Burkholderiaceae</taxon>
        <taxon>Caballeronia</taxon>
    </lineage>
</organism>
<accession>A0A226X650</accession>
<name>A0A226X650_CABSO</name>
<reference evidence="2" key="1">
    <citation type="submission" date="2017-01" db="EMBL/GenBank/DDBJ databases">
        <title>Genome Analysis of Deinococcus marmoris KOPRI26562.</title>
        <authorList>
            <person name="Kim J.H."/>
            <person name="Oh H.-M."/>
        </authorList>
    </citation>
    <scope>NUCLEOTIDE SEQUENCE [LARGE SCALE GENOMIC DNA]</scope>
    <source>
        <strain evidence="2">PAMC 26633</strain>
    </source>
</reference>
<gene>
    <name evidence="1" type="ORF">BSU04_09625</name>
</gene>